<dbReference type="Proteomes" id="UP000224003">
    <property type="component" value="Unassembled WGS sequence"/>
</dbReference>
<gene>
    <name evidence="2" type="ORF">COJ15_16885</name>
</gene>
<feature type="transmembrane region" description="Helical" evidence="1">
    <location>
        <begin position="32"/>
        <end position="51"/>
    </location>
</feature>
<accession>A0A9X6WNT2</accession>
<proteinExistence type="predicted"/>
<keyword evidence="1" id="KW-1133">Transmembrane helix</keyword>
<sequence>MITSPIVEICYFFVNNHRVQSLFMNFLTERESLVILGILMFSLGIIGRNYLALITQTLLFIGLWIHFCSYKVYYPLLIMDNKFLLIHSITLFVFFFIQISAFLLTIWDLIKVIEKESPEK</sequence>
<protein>
    <submittedName>
        <fullName evidence="2">Uncharacterized protein</fullName>
    </submittedName>
</protein>
<evidence type="ECO:0000256" key="1">
    <source>
        <dbReference type="SAM" id="Phobius"/>
    </source>
</evidence>
<reference evidence="2 3" key="1">
    <citation type="submission" date="2017-09" db="EMBL/GenBank/DDBJ databases">
        <title>Large-scale bioinformatics analysis of Bacillus genomes uncovers conserved roles of natural products in bacterial physiology.</title>
        <authorList>
            <consortium name="Agbiome Team Llc"/>
            <person name="Bleich R.M."/>
            <person name="Grubbs K.J."/>
            <person name="Santa Maria K.C."/>
            <person name="Allen S.E."/>
            <person name="Farag S."/>
            <person name="Shank E.A."/>
            <person name="Bowers A."/>
        </authorList>
    </citation>
    <scope>NUCLEOTIDE SEQUENCE [LARGE SCALE GENOMIC DNA]</scope>
    <source>
        <strain evidence="2 3">AFS085496</strain>
    </source>
</reference>
<feature type="transmembrane region" description="Helical" evidence="1">
    <location>
        <begin position="58"/>
        <end position="78"/>
    </location>
</feature>
<feature type="transmembrane region" description="Helical" evidence="1">
    <location>
        <begin position="84"/>
        <end position="110"/>
    </location>
</feature>
<evidence type="ECO:0000313" key="2">
    <source>
        <dbReference type="EMBL" id="PFJ38873.1"/>
    </source>
</evidence>
<organism evidence="2 3">
    <name type="scientific">Bacillus thuringiensis</name>
    <dbReference type="NCBI Taxonomy" id="1428"/>
    <lineage>
        <taxon>Bacteria</taxon>
        <taxon>Bacillati</taxon>
        <taxon>Bacillota</taxon>
        <taxon>Bacilli</taxon>
        <taxon>Bacillales</taxon>
        <taxon>Bacillaceae</taxon>
        <taxon>Bacillus</taxon>
        <taxon>Bacillus cereus group</taxon>
    </lineage>
</organism>
<keyword evidence="1" id="KW-0472">Membrane</keyword>
<dbReference type="RefSeq" id="WP_098007425.1">
    <property type="nucleotide sequence ID" value="NZ_NUVX01000029.1"/>
</dbReference>
<dbReference type="AlphaFoldDB" id="A0A9X6WNT2"/>
<comment type="caution">
    <text evidence="2">The sequence shown here is derived from an EMBL/GenBank/DDBJ whole genome shotgun (WGS) entry which is preliminary data.</text>
</comment>
<name>A0A9X6WNT2_BACTU</name>
<dbReference type="EMBL" id="NUVX01000029">
    <property type="protein sequence ID" value="PFJ38873.1"/>
    <property type="molecule type" value="Genomic_DNA"/>
</dbReference>
<keyword evidence="1" id="KW-0812">Transmembrane</keyword>
<evidence type="ECO:0000313" key="3">
    <source>
        <dbReference type="Proteomes" id="UP000224003"/>
    </source>
</evidence>